<dbReference type="Proteomes" id="UP001214530">
    <property type="component" value="Chromosome"/>
</dbReference>
<evidence type="ECO:0000313" key="3">
    <source>
        <dbReference type="Proteomes" id="UP001214530"/>
    </source>
</evidence>
<gene>
    <name evidence="2" type="ORF">P0Y49_16915</name>
</gene>
<dbReference type="Pfam" id="PF06983">
    <property type="entry name" value="3-dmu-9_3-mt"/>
    <property type="match status" value="1"/>
</dbReference>
<dbReference type="PANTHER" id="PTHR33990:SF1">
    <property type="entry name" value="PROTEIN YJDN"/>
    <property type="match status" value="1"/>
</dbReference>
<sequence length="144" mass="16339">MAKVSIYLNFPGSTEEAFNFYKSVFKTEWSSPIMRMDSIPTQDDMPPLSQKDKNKVMHVALPILAGVEIMGTDTLESMGHHTVIGNNTTISLQPDTREETERLFKLLSDGATEIAPLQDQFWGALWGCCLDKYGIRWMFNFPTK</sequence>
<protein>
    <submittedName>
        <fullName evidence="2">VOC family protein</fullName>
    </submittedName>
</protein>
<name>A0AAJ5W4Q7_9SPHI</name>
<evidence type="ECO:0000313" key="2">
    <source>
        <dbReference type="EMBL" id="WEK18473.1"/>
    </source>
</evidence>
<dbReference type="AlphaFoldDB" id="A0AAJ5W4Q7"/>
<organism evidence="2 3">
    <name type="scientific">Candidatus Pedobacter colombiensis</name>
    <dbReference type="NCBI Taxonomy" id="3121371"/>
    <lineage>
        <taxon>Bacteria</taxon>
        <taxon>Pseudomonadati</taxon>
        <taxon>Bacteroidota</taxon>
        <taxon>Sphingobacteriia</taxon>
        <taxon>Sphingobacteriales</taxon>
        <taxon>Sphingobacteriaceae</taxon>
        <taxon>Pedobacter</taxon>
    </lineage>
</organism>
<reference evidence="2" key="1">
    <citation type="submission" date="2023-03" db="EMBL/GenBank/DDBJ databases">
        <title>Andean soil-derived lignocellulolytic bacterial consortium as a source of novel taxa and putative plastic-active enzymes.</title>
        <authorList>
            <person name="Diaz-Garcia L."/>
            <person name="Chuvochina M."/>
            <person name="Feuerriegel G."/>
            <person name="Bunk B."/>
            <person name="Sproer C."/>
            <person name="Streit W.R."/>
            <person name="Rodriguez L.M."/>
            <person name="Overmann J."/>
            <person name="Jimenez D.J."/>
        </authorList>
    </citation>
    <scope>NUCLEOTIDE SEQUENCE</scope>
    <source>
        <strain evidence="2">MAG 3858</strain>
    </source>
</reference>
<proteinExistence type="predicted"/>
<evidence type="ECO:0000259" key="1">
    <source>
        <dbReference type="Pfam" id="PF06983"/>
    </source>
</evidence>
<dbReference type="PANTHER" id="PTHR33990">
    <property type="entry name" value="PROTEIN YJDN-RELATED"/>
    <property type="match status" value="1"/>
</dbReference>
<dbReference type="InterPro" id="IPR029068">
    <property type="entry name" value="Glyas_Bleomycin-R_OHBP_Dase"/>
</dbReference>
<dbReference type="SUPFAM" id="SSF54593">
    <property type="entry name" value="Glyoxalase/Bleomycin resistance protein/Dihydroxybiphenyl dioxygenase"/>
    <property type="match status" value="1"/>
</dbReference>
<feature type="domain" description="PhnB-like" evidence="1">
    <location>
        <begin position="3"/>
        <end position="137"/>
    </location>
</feature>
<dbReference type="InterPro" id="IPR028973">
    <property type="entry name" value="PhnB-like"/>
</dbReference>
<dbReference type="CDD" id="cd06588">
    <property type="entry name" value="PhnB_like"/>
    <property type="match status" value="1"/>
</dbReference>
<dbReference type="Gene3D" id="3.10.180.10">
    <property type="entry name" value="2,3-Dihydroxybiphenyl 1,2-Dioxygenase, domain 1"/>
    <property type="match status" value="1"/>
</dbReference>
<dbReference type="EMBL" id="CP119313">
    <property type="protein sequence ID" value="WEK18473.1"/>
    <property type="molecule type" value="Genomic_DNA"/>
</dbReference>
<accession>A0AAJ5W4Q7</accession>